<dbReference type="PATRIC" id="fig|106634.4.peg.2507"/>
<dbReference type="CDD" id="cd02951">
    <property type="entry name" value="SoxW"/>
    <property type="match status" value="1"/>
</dbReference>
<dbReference type="OrthoDB" id="9811036at2"/>
<dbReference type="SUPFAM" id="SSF52833">
    <property type="entry name" value="Thioredoxin-like"/>
    <property type="match status" value="1"/>
</dbReference>
<evidence type="ECO:0000313" key="1">
    <source>
        <dbReference type="EMBL" id="AKJ96086.1"/>
    </source>
</evidence>
<dbReference type="Gene3D" id="3.40.30.10">
    <property type="entry name" value="Glutaredoxin"/>
    <property type="match status" value="1"/>
</dbReference>
<dbReference type="KEGG" id="tvr:TVD_12300"/>
<name>A0A0G3GB77_9GAMM</name>
<gene>
    <name evidence="1" type="ORF">TVD_12300</name>
</gene>
<dbReference type="Proteomes" id="UP000064201">
    <property type="component" value="Chromosome"/>
</dbReference>
<evidence type="ECO:0000313" key="2">
    <source>
        <dbReference type="Proteomes" id="UP000064201"/>
    </source>
</evidence>
<dbReference type="RefSeq" id="WP_018145208.1">
    <property type="nucleotide sequence ID" value="NZ_CP011367.1"/>
</dbReference>
<dbReference type="InterPro" id="IPR036249">
    <property type="entry name" value="Thioredoxin-like_sf"/>
</dbReference>
<dbReference type="InterPro" id="IPR013766">
    <property type="entry name" value="Thioredoxin_domain"/>
</dbReference>
<organism evidence="1 2">
    <name type="scientific">Thioalkalivibrio versutus</name>
    <dbReference type="NCBI Taxonomy" id="106634"/>
    <lineage>
        <taxon>Bacteria</taxon>
        <taxon>Pseudomonadati</taxon>
        <taxon>Pseudomonadota</taxon>
        <taxon>Gammaproteobacteria</taxon>
        <taxon>Chromatiales</taxon>
        <taxon>Ectothiorhodospiraceae</taxon>
        <taxon>Thioalkalivibrio</taxon>
    </lineage>
</organism>
<dbReference type="PROSITE" id="PS51352">
    <property type="entry name" value="THIOREDOXIN_2"/>
    <property type="match status" value="1"/>
</dbReference>
<dbReference type="EMBL" id="CP011367">
    <property type="protein sequence ID" value="AKJ96086.1"/>
    <property type="molecule type" value="Genomic_DNA"/>
</dbReference>
<dbReference type="AlphaFoldDB" id="A0A0G3GB77"/>
<dbReference type="STRING" id="106634.TVD_12300"/>
<sequence length="179" mass="20748">MLRNPILMLALLAFLVPALATAAVEDPRDPTHHFFDPTFGEFPEELEDARAAGKKGILIFFEMADCPFCHRMKNQVLNQPEVQEYFSEHFRVFSVDVEGAIEIVTFEGETKTQMDWATRDYRVRATPVFQFFNLEGEPIARFTGATRDSREFLQLGEFVAEGHYKDQNFTRFKREQDGR</sequence>
<proteinExistence type="predicted"/>
<dbReference type="Pfam" id="PF13098">
    <property type="entry name" value="Thioredoxin_2"/>
    <property type="match status" value="1"/>
</dbReference>
<dbReference type="InterPro" id="IPR012336">
    <property type="entry name" value="Thioredoxin-like_fold"/>
</dbReference>
<accession>A0A0G3GB77</accession>
<dbReference type="InterPro" id="IPR041737">
    <property type="entry name" value="SoxW"/>
</dbReference>
<protein>
    <submittedName>
        <fullName evidence="1">Thioredoxin</fullName>
    </submittedName>
</protein>
<keyword evidence="2" id="KW-1185">Reference proteome</keyword>
<reference evidence="1 2" key="1">
    <citation type="submission" date="2015-04" db="EMBL/GenBank/DDBJ databases">
        <title>Complete Sequence for the Genome of the Thioalkalivibrio versutus D301.</title>
        <authorList>
            <person name="Mu T."/>
            <person name="Zhou J."/>
            <person name="Xu X."/>
        </authorList>
    </citation>
    <scope>NUCLEOTIDE SEQUENCE [LARGE SCALE GENOMIC DNA]</scope>
    <source>
        <strain evidence="1 2">D301</strain>
    </source>
</reference>